<gene>
    <name evidence="2" type="ORF">KL867_20165</name>
</gene>
<dbReference type="RefSeq" id="WP_215194268.1">
    <property type="nucleotide sequence ID" value="NZ_JAHHDY010000025.1"/>
</dbReference>
<sequence>MSDTKSDQLDKKIDRFTEKYKLRLVIPLAISGLMALKNPNAGFGLFLSLFGSSKKTE</sequence>
<evidence type="ECO:0000313" key="2">
    <source>
        <dbReference type="EMBL" id="MBT3143381.1"/>
    </source>
</evidence>
<dbReference type="EMBL" id="JAHHDY010000025">
    <property type="protein sequence ID" value="MBT3143381.1"/>
    <property type="molecule type" value="Genomic_DNA"/>
</dbReference>
<evidence type="ECO:0000256" key="1">
    <source>
        <dbReference type="SAM" id="Phobius"/>
    </source>
</evidence>
<evidence type="ECO:0000313" key="3">
    <source>
        <dbReference type="Proteomes" id="UP000763802"/>
    </source>
</evidence>
<protein>
    <submittedName>
        <fullName evidence="2">Uncharacterized protein</fullName>
    </submittedName>
</protein>
<keyword evidence="1" id="KW-1133">Transmembrane helix</keyword>
<dbReference type="Proteomes" id="UP000763802">
    <property type="component" value="Unassembled WGS sequence"/>
</dbReference>
<name>A0ABS5WWD0_9RHOB</name>
<reference evidence="2 3" key="1">
    <citation type="submission" date="2021-05" db="EMBL/GenBank/DDBJ databases">
        <title>Draft genomes of marine bacteria isolated from model chitin particles.</title>
        <authorList>
            <person name="Datta M.S."/>
            <person name="Schwartzman J.A."/>
            <person name="Cordero O."/>
        </authorList>
    </citation>
    <scope>NUCLEOTIDE SEQUENCE [LARGE SCALE GENOMIC DNA]</scope>
    <source>
        <strain evidence="2 3">4E07</strain>
    </source>
</reference>
<organism evidence="2 3">
    <name type="scientific">Falsiruegeria litorea</name>
    <dbReference type="NCBI Taxonomy" id="1280831"/>
    <lineage>
        <taxon>Bacteria</taxon>
        <taxon>Pseudomonadati</taxon>
        <taxon>Pseudomonadota</taxon>
        <taxon>Alphaproteobacteria</taxon>
        <taxon>Rhodobacterales</taxon>
        <taxon>Roseobacteraceae</taxon>
        <taxon>Falsiruegeria</taxon>
    </lineage>
</organism>
<keyword evidence="1" id="KW-0812">Transmembrane</keyword>
<accession>A0ABS5WWD0</accession>
<feature type="transmembrane region" description="Helical" evidence="1">
    <location>
        <begin position="20"/>
        <end position="36"/>
    </location>
</feature>
<keyword evidence="1" id="KW-0472">Membrane</keyword>
<keyword evidence="3" id="KW-1185">Reference proteome</keyword>
<comment type="caution">
    <text evidence="2">The sequence shown here is derived from an EMBL/GenBank/DDBJ whole genome shotgun (WGS) entry which is preliminary data.</text>
</comment>
<proteinExistence type="predicted"/>